<gene>
    <name evidence="2" type="ORF">GTA08_BOTSDO14103</name>
</gene>
<feature type="region of interest" description="Disordered" evidence="1">
    <location>
        <begin position="1"/>
        <end position="25"/>
    </location>
</feature>
<dbReference type="AlphaFoldDB" id="A0A8H4ITX9"/>
<dbReference type="OrthoDB" id="3944325at2759"/>
<protein>
    <submittedName>
        <fullName evidence="2">Uncharacterized protein</fullName>
    </submittedName>
</protein>
<dbReference type="EMBL" id="WWBZ02000024">
    <property type="protein sequence ID" value="KAF4307380.1"/>
    <property type="molecule type" value="Genomic_DNA"/>
</dbReference>
<evidence type="ECO:0000256" key="1">
    <source>
        <dbReference type="SAM" id="MobiDB-lite"/>
    </source>
</evidence>
<evidence type="ECO:0000313" key="2">
    <source>
        <dbReference type="EMBL" id="KAF4307380.1"/>
    </source>
</evidence>
<keyword evidence="3" id="KW-1185">Reference proteome</keyword>
<comment type="caution">
    <text evidence="2">The sequence shown here is derived from an EMBL/GenBank/DDBJ whole genome shotgun (WGS) entry which is preliminary data.</text>
</comment>
<proteinExistence type="predicted"/>
<organism evidence="2 3">
    <name type="scientific">Botryosphaeria dothidea</name>
    <dbReference type="NCBI Taxonomy" id="55169"/>
    <lineage>
        <taxon>Eukaryota</taxon>
        <taxon>Fungi</taxon>
        <taxon>Dikarya</taxon>
        <taxon>Ascomycota</taxon>
        <taxon>Pezizomycotina</taxon>
        <taxon>Dothideomycetes</taxon>
        <taxon>Dothideomycetes incertae sedis</taxon>
        <taxon>Botryosphaeriales</taxon>
        <taxon>Botryosphaeriaceae</taxon>
        <taxon>Botryosphaeria</taxon>
    </lineage>
</organism>
<evidence type="ECO:0000313" key="3">
    <source>
        <dbReference type="Proteomes" id="UP000572817"/>
    </source>
</evidence>
<dbReference type="Proteomes" id="UP000572817">
    <property type="component" value="Unassembled WGS sequence"/>
</dbReference>
<sequence length="68" mass="7757">MSANNTPSRGGKRIPKDVPQMTEEQKKALCKVRDLDLYNDPRSLVQIWRDAGVPYHDDEMPPRFGSSL</sequence>
<accession>A0A8H4ITX9</accession>
<name>A0A8H4ITX9_9PEZI</name>
<reference evidence="2" key="1">
    <citation type="submission" date="2020-04" db="EMBL/GenBank/DDBJ databases">
        <title>Genome Assembly and Annotation of Botryosphaeria dothidea sdau 11-99, a Latent Pathogen of Apple Fruit Ring Rot in China.</title>
        <authorList>
            <person name="Yu C."/>
            <person name="Diao Y."/>
            <person name="Lu Q."/>
            <person name="Zhao J."/>
            <person name="Cui S."/>
            <person name="Peng C."/>
            <person name="He B."/>
            <person name="Liu H."/>
        </authorList>
    </citation>
    <scope>NUCLEOTIDE SEQUENCE [LARGE SCALE GENOMIC DNA]</scope>
    <source>
        <strain evidence="2">Sdau11-99</strain>
    </source>
</reference>